<protein>
    <submittedName>
        <fullName evidence="1">Uncharacterized protein</fullName>
    </submittedName>
</protein>
<gene>
    <name evidence="1" type="ORF">METZ01_LOCUS231366</name>
</gene>
<name>A0A382GUE9_9ZZZZ</name>
<organism evidence="1">
    <name type="scientific">marine metagenome</name>
    <dbReference type="NCBI Taxonomy" id="408172"/>
    <lineage>
        <taxon>unclassified sequences</taxon>
        <taxon>metagenomes</taxon>
        <taxon>ecological metagenomes</taxon>
    </lineage>
</organism>
<sequence length="27" mass="3446">MKVNLNKWYLCDLDKERYVQLKEKSDW</sequence>
<proteinExistence type="predicted"/>
<reference evidence="1" key="1">
    <citation type="submission" date="2018-05" db="EMBL/GenBank/DDBJ databases">
        <authorList>
            <person name="Lanie J.A."/>
            <person name="Ng W.-L."/>
            <person name="Kazmierczak K.M."/>
            <person name="Andrzejewski T.M."/>
            <person name="Davidsen T.M."/>
            <person name="Wayne K.J."/>
            <person name="Tettelin H."/>
            <person name="Glass J.I."/>
            <person name="Rusch D."/>
            <person name="Podicherti R."/>
            <person name="Tsui H.-C.T."/>
            <person name="Winkler M.E."/>
        </authorList>
    </citation>
    <scope>NUCLEOTIDE SEQUENCE</scope>
</reference>
<dbReference type="AlphaFoldDB" id="A0A382GUE9"/>
<dbReference type="EMBL" id="UINC01057410">
    <property type="protein sequence ID" value="SVB78512.1"/>
    <property type="molecule type" value="Genomic_DNA"/>
</dbReference>
<evidence type="ECO:0000313" key="1">
    <source>
        <dbReference type="EMBL" id="SVB78512.1"/>
    </source>
</evidence>
<accession>A0A382GUE9</accession>
<feature type="non-terminal residue" evidence="1">
    <location>
        <position position="27"/>
    </location>
</feature>